<feature type="compositionally biased region" description="Polar residues" evidence="1">
    <location>
        <begin position="36"/>
        <end position="46"/>
    </location>
</feature>
<feature type="domain" description="Mmc1 C-terminal" evidence="2">
    <location>
        <begin position="403"/>
        <end position="601"/>
    </location>
</feature>
<keyword evidence="4" id="KW-1185">Reference proteome</keyword>
<accession>A0A9P9BPQ8</accession>
<dbReference type="PANTHER" id="PTHR38644">
    <property type="entry name" value="EXPRESSED PROTEIN"/>
    <property type="match status" value="1"/>
</dbReference>
<comment type="caution">
    <text evidence="3">The sequence shown here is derived from an EMBL/GenBank/DDBJ whole genome shotgun (WGS) entry which is preliminary data.</text>
</comment>
<proteinExistence type="predicted"/>
<sequence length="656" mass="70266">MPPRLSPRPFARSKALVRQLPTDSPSKPSVCLFCSISATPTPFSRQPKQKRPIHGPASSTAAAAAAAVSAASPGPDAATPSTDPRRDLQDALLELQKHAANYVNLSRVQLAVNGLRQAPGDEAIRVAVLGMSSASESAATTKTVARLLLADPLKDREAWEDEIDQHNLSQPMLIRVGPKQPQAPGTISISRNDLLHEVHVSSALFNGHNLELMIMESNPLTPGQQSTAAVSEFEESVLVPIIDIPTSSTGRYTAVTTPVHAAIVVANGIMGAASVAALASTGTEDVIIAAVNLPDYKPSADQALPFTPIDAESASLAVDLIRKDIGKAVEYEHLWSQSNLSQLNDWLKNSTGATEDGTTKAPVRSLIVSILSNASAALQSEELRTLSTVPGNSTTGSVNTKLQRQLDDWAQDAHKELQDELDMAFASRRWRKLGWWKLFWRVDDVAHLTTDILNQRFLPNAERNAIFLAGRMTEAGAPLNPSLLPASHETGDNGSSKPEATALATVRPSWPLNIPASRNYLQTETIPALQSLAQKLVVQTLSTSSLTGALGALVYVGTLTTSIYEAGAVAALGVVWSLRRLQTKWEAARDFWEGEVREEGRKAVRGVERVMTSAIRGGGGSSSSAPGVGQLSEDETQRRKAKLLIQKAQDALDRLK</sequence>
<feature type="region of interest" description="Disordered" evidence="1">
    <location>
        <begin position="614"/>
        <end position="636"/>
    </location>
</feature>
<dbReference type="RefSeq" id="XP_046014216.1">
    <property type="nucleotide sequence ID" value="XM_046153683.1"/>
</dbReference>
<dbReference type="Pfam" id="PF23868">
    <property type="entry name" value="Mmc1_C"/>
    <property type="match status" value="1"/>
</dbReference>
<dbReference type="Pfam" id="PF23867">
    <property type="entry name" value="Mmc1_N"/>
    <property type="match status" value="1"/>
</dbReference>
<evidence type="ECO:0000313" key="4">
    <source>
        <dbReference type="Proteomes" id="UP000756346"/>
    </source>
</evidence>
<evidence type="ECO:0000259" key="2">
    <source>
        <dbReference type="Pfam" id="PF23868"/>
    </source>
</evidence>
<feature type="compositionally biased region" description="Low complexity" evidence="1">
    <location>
        <begin position="56"/>
        <end position="78"/>
    </location>
</feature>
<dbReference type="AlphaFoldDB" id="A0A9P9BPQ8"/>
<dbReference type="InterPro" id="IPR056196">
    <property type="entry name" value="Mmc1_C"/>
</dbReference>
<gene>
    <name evidence="3" type="ORF">B0I36DRAFT_321326</name>
</gene>
<organism evidence="3 4">
    <name type="scientific">Microdochium trichocladiopsis</name>
    <dbReference type="NCBI Taxonomy" id="1682393"/>
    <lineage>
        <taxon>Eukaryota</taxon>
        <taxon>Fungi</taxon>
        <taxon>Dikarya</taxon>
        <taxon>Ascomycota</taxon>
        <taxon>Pezizomycotina</taxon>
        <taxon>Sordariomycetes</taxon>
        <taxon>Xylariomycetidae</taxon>
        <taxon>Xylariales</taxon>
        <taxon>Microdochiaceae</taxon>
        <taxon>Microdochium</taxon>
    </lineage>
</organism>
<protein>
    <recommendedName>
        <fullName evidence="2">Mmc1 C-terminal domain-containing protein</fullName>
    </recommendedName>
</protein>
<evidence type="ECO:0000313" key="3">
    <source>
        <dbReference type="EMBL" id="KAH7033384.1"/>
    </source>
</evidence>
<dbReference type="EMBL" id="JAGTJQ010000004">
    <property type="protein sequence ID" value="KAH7033384.1"/>
    <property type="molecule type" value="Genomic_DNA"/>
</dbReference>
<reference evidence="3" key="1">
    <citation type="journal article" date="2021" name="Nat. Commun.">
        <title>Genetic determinants of endophytism in the Arabidopsis root mycobiome.</title>
        <authorList>
            <person name="Mesny F."/>
            <person name="Miyauchi S."/>
            <person name="Thiergart T."/>
            <person name="Pickel B."/>
            <person name="Atanasova L."/>
            <person name="Karlsson M."/>
            <person name="Huettel B."/>
            <person name="Barry K.W."/>
            <person name="Haridas S."/>
            <person name="Chen C."/>
            <person name="Bauer D."/>
            <person name="Andreopoulos W."/>
            <person name="Pangilinan J."/>
            <person name="LaButti K."/>
            <person name="Riley R."/>
            <person name="Lipzen A."/>
            <person name="Clum A."/>
            <person name="Drula E."/>
            <person name="Henrissat B."/>
            <person name="Kohler A."/>
            <person name="Grigoriev I.V."/>
            <person name="Martin F.M."/>
            <person name="Hacquard S."/>
        </authorList>
    </citation>
    <scope>NUCLEOTIDE SEQUENCE</scope>
    <source>
        <strain evidence="3">MPI-CAGE-CH-0230</strain>
    </source>
</reference>
<feature type="region of interest" description="Disordered" evidence="1">
    <location>
        <begin position="1"/>
        <end position="84"/>
    </location>
</feature>
<dbReference type="Proteomes" id="UP000756346">
    <property type="component" value="Unassembled WGS sequence"/>
</dbReference>
<evidence type="ECO:0000256" key="1">
    <source>
        <dbReference type="SAM" id="MobiDB-lite"/>
    </source>
</evidence>
<dbReference type="OrthoDB" id="5319015at2759"/>
<name>A0A9P9BPQ8_9PEZI</name>
<dbReference type="GeneID" id="70183229"/>
<dbReference type="PANTHER" id="PTHR38644:SF1">
    <property type="entry name" value="EXPRESSED PROTEIN"/>
    <property type="match status" value="1"/>
</dbReference>